<reference evidence="2 3" key="1">
    <citation type="submission" date="2018-05" db="EMBL/GenBank/DDBJ databases">
        <title>A metagenomic window into the 2 km-deep terrestrial subsurface aquifer revealed taxonomically and functionally diverse microbial community comprising novel uncultured bacterial lineages.</title>
        <authorList>
            <person name="Kadnikov V.V."/>
            <person name="Mardanov A.V."/>
            <person name="Beletsky A.V."/>
            <person name="Banks D."/>
            <person name="Pimenov N.V."/>
            <person name="Frank Y.A."/>
            <person name="Karnachuk O.V."/>
            <person name="Ravin N.V."/>
        </authorList>
    </citation>
    <scope>NUCLEOTIDE SEQUENCE [LARGE SCALE GENOMIC DNA]</scope>
    <source>
        <strain evidence="2">BY5</strain>
    </source>
</reference>
<protein>
    <recommendedName>
        <fullName evidence="1">SH3b domain-containing protein</fullName>
    </recommendedName>
</protein>
<gene>
    <name evidence="2" type="ORF">OZSIB_1866</name>
</gene>
<dbReference type="SMART" id="SM00287">
    <property type="entry name" value="SH3b"/>
    <property type="match status" value="1"/>
</dbReference>
<evidence type="ECO:0000313" key="3">
    <source>
        <dbReference type="Proteomes" id="UP000252355"/>
    </source>
</evidence>
<dbReference type="InterPro" id="IPR003646">
    <property type="entry name" value="SH3-like_bac-type"/>
</dbReference>
<evidence type="ECO:0000259" key="1">
    <source>
        <dbReference type="SMART" id="SM00287"/>
    </source>
</evidence>
<dbReference type="Gene3D" id="2.30.30.40">
    <property type="entry name" value="SH3 Domains"/>
    <property type="match status" value="1"/>
</dbReference>
<organism evidence="2 3">
    <name type="scientific">Candidatus Ozemobacter sibiricus</name>
    <dbReference type="NCBI Taxonomy" id="2268124"/>
    <lineage>
        <taxon>Bacteria</taxon>
        <taxon>Candidatus Ozemobacteria</taxon>
        <taxon>Candidatus Ozemobacterales</taxon>
        <taxon>Candidatus Ozemobacteraceae</taxon>
        <taxon>Candidatus Ozemobacter</taxon>
    </lineage>
</organism>
<comment type="caution">
    <text evidence="2">The sequence shown here is derived from an EMBL/GenBank/DDBJ whole genome shotgun (WGS) entry which is preliminary data.</text>
</comment>
<feature type="domain" description="SH3b" evidence="1">
    <location>
        <begin position="47"/>
        <end position="120"/>
    </location>
</feature>
<dbReference type="Proteomes" id="UP000252355">
    <property type="component" value="Unassembled WGS sequence"/>
</dbReference>
<evidence type="ECO:0000313" key="2">
    <source>
        <dbReference type="EMBL" id="RCK78090.1"/>
    </source>
</evidence>
<name>A0A367ZJ80_9BACT</name>
<dbReference type="AlphaFoldDB" id="A0A367ZJ80"/>
<sequence>MAASRFCGWWLFLGLAVGTIDLANAGAVAAAPRPARRTPAPAPAPAPARGVIEAPSGLFLRARPTRTARSLTRIPHGETVEILDRHGPAETIEGKTDRWYKVRWHQDTGWVFGGFVRPAGAAGKTASPSAPPIAAATALPQASSAAPVGGGGARARPAAPVVVPVDGPAGLGPKDEQLVEEETAYLKACAPTVTRQGKSLQIKLKNGRSLTFTDDASAEENAELYYFRGYLRETGFFLLYRVGWEFANYLLVDEQTGARVTIDENPVFSPSGERFVTACLDLEAGFVPNGLKIYRVAKGKVTLEWSVSPSDWGPSDPRWKGEHLIEFQKVLRGGQTTKPGRIVYNPKTKHWSLAP</sequence>
<proteinExistence type="predicted"/>
<dbReference type="Pfam" id="PF08239">
    <property type="entry name" value="SH3_3"/>
    <property type="match status" value="1"/>
</dbReference>
<accession>A0A367ZJ80</accession>
<dbReference type="EMBL" id="QOQW01000028">
    <property type="protein sequence ID" value="RCK78090.1"/>
    <property type="molecule type" value="Genomic_DNA"/>
</dbReference>